<evidence type="ECO:0000313" key="1">
    <source>
        <dbReference type="EMBL" id="RKF58112.1"/>
    </source>
</evidence>
<dbReference type="AlphaFoldDB" id="A0A420HL07"/>
<organism evidence="1 2">
    <name type="scientific">Golovinomyces cichoracearum</name>
    <dbReference type="NCBI Taxonomy" id="62708"/>
    <lineage>
        <taxon>Eukaryota</taxon>
        <taxon>Fungi</taxon>
        <taxon>Dikarya</taxon>
        <taxon>Ascomycota</taxon>
        <taxon>Pezizomycotina</taxon>
        <taxon>Leotiomycetes</taxon>
        <taxon>Erysiphales</taxon>
        <taxon>Erysiphaceae</taxon>
        <taxon>Golovinomyces</taxon>
    </lineage>
</organism>
<reference evidence="1 2" key="1">
    <citation type="journal article" date="2018" name="BMC Genomics">
        <title>Comparative genome analyses reveal sequence features reflecting distinct modes of host-adaptation between dicot and monocot powdery mildew.</title>
        <authorList>
            <person name="Wu Y."/>
            <person name="Ma X."/>
            <person name="Pan Z."/>
            <person name="Kale S.D."/>
            <person name="Song Y."/>
            <person name="King H."/>
            <person name="Zhang Q."/>
            <person name="Presley C."/>
            <person name="Deng X."/>
            <person name="Wei C.I."/>
            <person name="Xiao S."/>
        </authorList>
    </citation>
    <scope>NUCLEOTIDE SEQUENCE [LARGE SCALE GENOMIC DNA]</scope>
    <source>
        <strain evidence="1">UCSC1</strain>
    </source>
</reference>
<dbReference type="GO" id="GO:0008897">
    <property type="term" value="F:holo-[acyl-carrier-protein] synthase activity"/>
    <property type="evidence" value="ECO:0007669"/>
    <property type="project" value="InterPro"/>
</dbReference>
<dbReference type="InterPro" id="IPR037143">
    <property type="entry name" value="4-PPantetheinyl_Trfase_dom_sf"/>
</dbReference>
<dbReference type="GO" id="GO:0000287">
    <property type="term" value="F:magnesium ion binding"/>
    <property type="evidence" value="ECO:0007669"/>
    <property type="project" value="InterPro"/>
</dbReference>
<dbReference type="Proteomes" id="UP000285405">
    <property type="component" value="Unassembled WGS sequence"/>
</dbReference>
<dbReference type="OrthoDB" id="15433at2759"/>
<dbReference type="EMBL" id="MCBR01018504">
    <property type="protein sequence ID" value="RKF58112.1"/>
    <property type="molecule type" value="Genomic_DNA"/>
</dbReference>
<dbReference type="SUPFAM" id="SSF56214">
    <property type="entry name" value="4'-phosphopantetheinyl transferase"/>
    <property type="match status" value="1"/>
</dbReference>
<name>A0A420HL07_9PEZI</name>
<proteinExistence type="predicted"/>
<gene>
    <name evidence="1" type="ORF">GcC1_185030</name>
</gene>
<protein>
    <submittedName>
        <fullName evidence="1">Putative holo-acyl-carrier-protein synthase</fullName>
    </submittedName>
</protein>
<dbReference type="Gene3D" id="3.90.470.20">
    <property type="entry name" value="4'-phosphopantetheinyl transferase domain"/>
    <property type="match status" value="1"/>
</dbReference>
<sequence length="221" mass="25260">MPKPFPHCMQVGVDICHTPRISRLLSSSPLRSLQRGAENRISSTQDSAAPTQTRERFLNRLFNRYEVAHYQMARLGPYDDNLTGPPLRLREHYFIAGRYAAKEAIIKAVRHRNLSFHDVVVLPHPVRLRSLEEDSLLLKGQPFAGSPRAVVLAKQREPVRFDKFPARTTHTLRSDTKFGVSLEEYEEDMRRWEEGEEVQLNISHDGEYAIAVCLAACPVTL</sequence>
<evidence type="ECO:0000313" key="2">
    <source>
        <dbReference type="Proteomes" id="UP000285405"/>
    </source>
</evidence>
<comment type="caution">
    <text evidence="1">The sequence shown here is derived from an EMBL/GenBank/DDBJ whole genome shotgun (WGS) entry which is preliminary data.</text>
</comment>
<accession>A0A420HL07</accession>